<feature type="transmembrane region" description="Helical" evidence="1">
    <location>
        <begin position="12"/>
        <end position="31"/>
    </location>
</feature>
<sequence length="368" mass="42239">MKLDQLTFTRYLAALSVVFFHYGNTVFPASITWLNPIVAMGSIAVSYFYALSGFIMAIAYYETDKTQYQLKPWRYWLARLARIYPVYLVALLLMILAKWQSTGSDLLKVILSLSMLQAWIPGYPLTLNAPGWSISVEMFFYLCLPLLLPLAYRFSLTKLSLLGLLIWLLTQIIHTTLLNSSGYQPFNRLHDFIYYNPIMHINTFILGLLVGIQLKQQGFARFQQPRINNIALLITALLTSLLLMTRHNFIDLTHIRIDYTNGLIAPLFLSIIVLLALNKSWLSTVFSLPIFILLGEASYSLYILQKPLHGIYEKVAPAWLLTHETAYFYSFLLVLTLSAIASYRWFETPLRRLINTIGSSSVNTRQNH</sequence>
<reference evidence="3" key="2">
    <citation type="submission" date="2023-04" db="EMBL/GenBank/DDBJ databases">
        <authorList>
            <person name="Beletskiy A.V."/>
            <person name="Mardanov A.V."/>
            <person name="Ravin N.V."/>
        </authorList>
    </citation>
    <scope>NUCLEOTIDE SEQUENCE</scope>
    <source>
        <strain evidence="3">GKL-01</strain>
    </source>
</reference>
<gene>
    <name evidence="3" type="ORF">QJT80_03650</name>
</gene>
<name>A0AA95KFA7_9GAMM</name>
<feature type="transmembrane region" description="Helical" evidence="1">
    <location>
        <begin position="192"/>
        <end position="214"/>
    </location>
</feature>
<dbReference type="GO" id="GO:0009103">
    <property type="term" value="P:lipopolysaccharide biosynthetic process"/>
    <property type="evidence" value="ECO:0007669"/>
    <property type="project" value="TreeGrafter"/>
</dbReference>
<keyword evidence="3" id="KW-0808">Transferase</keyword>
<feature type="transmembrane region" description="Helical" evidence="1">
    <location>
        <begin position="226"/>
        <end position="245"/>
    </location>
</feature>
<keyword evidence="1" id="KW-0812">Transmembrane</keyword>
<dbReference type="KEGG" id="tdu:QJT80_03650"/>
<feature type="transmembrane region" description="Helical" evidence="1">
    <location>
        <begin position="325"/>
        <end position="346"/>
    </location>
</feature>
<feature type="transmembrane region" description="Helical" evidence="1">
    <location>
        <begin position="132"/>
        <end position="152"/>
    </location>
</feature>
<feature type="transmembrane region" description="Helical" evidence="1">
    <location>
        <begin position="37"/>
        <end position="61"/>
    </location>
</feature>
<dbReference type="EC" id="2.3.-.-" evidence="3"/>
<dbReference type="GO" id="GO:0016020">
    <property type="term" value="C:membrane"/>
    <property type="evidence" value="ECO:0007669"/>
    <property type="project" value="TreeGrafter"/>
</dbReference>
<feature type="transmembrane region" description="Helical" evidence="1">
    <location>
        <begin position="159"/>
        <end position="180"/>
    </location>
</feature>
<evidence type="ECO:0000256" key="1">
    <source>
        <dbReference type="SAM" id="Phobius"/>
    </source>
</evidence>
<dbReference type="InterPro" id="IPR002656">
    <property type="entry name" value="Acyl_transf_3_dom"/>
</dbReference>
<keyword evidence="3" id="KW-0012">Acyltransferase</keyword>
<dbReference type="PANTHER" id="PTHR23028">
    <property type="entry name" value="ACETYLTRANSFERASE"/>
    <property type="match status" value="1"/>
</dbReference>
<feature type="domain" description="Acyltransferase 3" evidence="2">
    <location>
        <begin position="6"/>
        <end position="339"/>
    </location>
</feature>
<organism evidence="3">
    <name type="scientific">Candidatus Thiocaldithrix dubininis</name>
    <dbReference type="NCBI Taxonomy" id="3080823"/>
    <lineage>
        <taxon>Bacteria</taxon>
        <taxon>Pseudomonadati</taxon>
        <taxon>Pseudomonadota</taxon>
        <taxon>Gammaproteobacteria</taxon>
        <taxon>Thiotrichales</taxon>
        <taxon>Thiotrichaceae</taxon>
        <taxon>Candidatus Thiocaldithrix</taxon>
    </lineage>
</organism>
<dbReference type="EMBL" id="CP124755">
    <property type="protein sequence ID" value="WGZ91574.1"/>
    <property type="molecule type" value="Genomic_DNA"/>
</dbReference>
<evidence type="ECO:0000313" key="3">
    <source>
        <dbReference type="EMBL" id="WGZ91574.1"/>
    </source>
</evidence>
<dbReference type="InterPro" id="IPR050879">
    <property type="entry name" value="Acyltransferase_3"/>
</dbReference>
<reference evidence="3" key="1">
    <citation type="journal article" date="2023" name="Int. J. Mol. Sci.">
        <title>Metagenomics Revealed a New Genus 'Candidatus Thiocaldithrix dubininis' gen. nov., sp. nov. and a New Species 'Candidatus Thiothrix putei' sp. nov. in the Family Thiotrichaceae, Some Members of Which Have Traits of Both Na+- and H+-Motive Energetics.</title>
        <authorList>
            <person name="Ravin N.V."/>
            <person name="Muntyan M.S."/>
            <person name="Smolyakov D.D."/>
            <person name="Rudenko T.S."/>
            <person name="Beletsky A.V."/>
            <person name="Mardanov A.V."/>
            <person name="Grabovich M.Y."/>
        </authorList>
    </citation>
    <scope>NUCLEOTIDE SEQUENCE</scope>
    <source>
        <strain evidence="3">GKL-01</strain>
    </source>
</reference>
<protein>
    <submittedName>
        <fullName evidence="3">Acyltransferase</fullName>
        <ecNumber evidence="3">2.3.-.-</ecNumber>
    </submittedName>
</protein>
<dbReference type="Proteomes" id="UP001300672">
    <property type="component" value="Chromosome"/>
</dbReference>
<feature type="transmembrane region" description="Helical" evidence="1">
    <location>
        <begin position="257"/>
        <end position="277"/>
    </location>
</feature>
<keyword evidence="1" id="KW-0472">Membrane</keyword>
<proteinExistence type="predicted"/>
<dbReference type="AlphaFoldDB" id="A0AA95KFA7"/>
<dbReference type="GO" id="GO:0016747">
    <property type="term" value="F:acyltransferase activity, transferring groups other than amino-acyl groups"/>
    <property type="evidence" value="ECO:0007669"/>
    <property type="project" value="InterPro"/>
</dbReference>
<feature type="transmembrane region" description="Helical" evidence="1">
    <location>
        <begin position="81"/>
        <end position="99"/>
    </location>
</feature>
<dbReference type="PANTHER" id="PTHR23028:SF53">
    <property type="entry name" value="ACYL_TRANSF_3 DOMAIN-CONTAINING PROTEIN"/>
    <property type="match status" value="1"/>
</dbReference>
<keyword evidence="1" id="KW-1133">Transmembrane helix</keyword>
<dbReference type="Pfam" id="PF01757">
    <property type="entry name" value="Acyl_transf_3"/>
    <property type="match status" value="1"/>
</dbReference>
<evidence type="ECO:0000259" key="2">
    <source>
        <dbReference type="Pfam" id="PF01757"/>
    </source>
</evidence>
<feature type="transmembrane region" description="Helical" evidence="1">
    <location>
        <begin position="284"/>
        <end position="305"/>
    </location>
</feature>
<accession>A0AA95KFA7</accession>